<organism evidence="1">
    <name type="scientific">termite gut metagenome</name>
    <dbReference type="NCBI Taxonomy" id="433724"/>
    <lineage>
        <taxon>unclassified sequences</taxon>
        <taxon>metagenomes</taxon>
        <taxon>organismal metagenomes</taxon>
    </lineage>
</organism>
<proteinExistence type="predicted"/>
<gene>
    <name evidence="1" type="ORF">EZS27_038589</name>
</gene>
<evidence type="ECO:0000313" key="1">
    <source>
        <dbReference type="EMBL" id="KAA6310037.1"/>
    </source>
</evidence>
<feature type="non-terminal residue" evidence="1">
    <location>
        <position position="1"/>
    </location>
</feature>
<dbReference type="AlphaFoldDB" id="A0A5J4PKI5"/>
<sequence>SIKERFDKEGIEIPYPYNNVIVTNK</sequence>
<dbReference type="InterPro" id="IPR011066">
    <property type="entry name" value="MscS_channel_C_sf"/>
</dbReference>
<accession>A0A5J4PKI5</accession>
<name>A0A5J4PKI5_9ZZZZ</name>
<protein>
    <submittedName>
        <fullName evidence="1">Small-conductance mechanosensitive channel</fullName>
    </submittedName>
</protein>
<dbReference type="EMBL" id="SNRY01007635">
    <property type="protein sequence ID" value="KAA6310037.1"/>
    <property type="molecule type" value="Genomic_DNA"/>
</dbReference>
<reference evidence="1" key="1">
    <citation type="submission" date="2019-03" db="EMBL/GenBank/DDBJ databases">
        <title>Single cell metagenomics reveals metabolic interactions within the superorganism composed of flagellate Streblomastix strix and complex community of Bacteroidetes bacteria on its surface.</title>
        <authorList>
            <person name="Treitli S.C."/>
            <person name="Kolisko M."/>
            <person name="Husnik F."/>
            <person name="Keeling P."/>
            <person name="Hampl V."/>
        </authorList>
    </citation>
    <scope>NUCLEOTIDE SEQUENCE</scope>
    <source>
        <strain evidence="1">STM</strain>
    </source>
</reference>
<dbReference type="SUPFAM" id="SSF82689">
    <property type="entry name" value="Mechanosensitive channel protein MscS (YggB), C-terminal domain"/>
    <property type="match status" value="1"/>
</dbReference>
<comment type="caution">
    <text evidence="1">The sequence shown here is derived from an EMBL/GenBank/DDBJ whole genome shotgun (WGS) entry which is preliminary data.</text>
</comment>
<dbReference type="GO" id="GO:0016020">
    <property type="term" value="C:membrane"/>
    <property type="evidence" value="ECO:0007669"/>
    <property type="project" value="InterPro"/>
</dbReference>